<dbReference type="OrthoDB" id="385416at2"/>
<sequence length="108" mass="12684">MPKYYSIKKFEISDDNLKSKYQDYLREVLLGNLPAPALSYEKFIDFEPMFEEVIMKCLECKFQETIEHSHMLFSMSITGTPFPIETCPVCGMTAFMPLDIYRKIKGYK</sequence>
<evidence type="ECO:0000313" key="1">
    <source>
        <dbReference type="EMBL" id="VEU81251.1"/>
    </source>
</evidence>
<accession>A0A449BFN7</accession>
<keyword evidence="2" id="KW-1185">Reference proteome</keyword>
<reference evidence="1 2" key="1">
    <citation type="submission" date="2019-01" db="EMBL/GenBank/DDBJ databases">
        <authorList>
            <consortium name="Pathogen Informatics"/>
        </authorList>
    </citation>
    <scope>NUCLEOTIDE SEQUENCE [LARGE SCALE GENOMIC DNA]</scope>
    <source>
        <strain evidence="1 2">NCTC10138</strain>
    </source>
</reference>
<protein>
    <submittedName>
        <fullName evidence="1">Uncharacterized protein</fullName>
    </submittedName>
</protein>
<dbReference type="RefSeq" id="WP_129747575.1">
    <property type="nucleotide sequence ID" value="NZ_LR215048.1"/>
</dbReference>
<dbReference type="AlphaFoldDB" id="A0A449BFN7"/>
<dbReference type="KEGG" id="aaxa:NCTC10138_01649"/>
<evidence type="ECO:0000313" key="2">
    <source>
        <dbReference type="Proteomes" id="UP000289841"/>
    </source>
</evidence>
<name>A0A449BFN7_HAPAX</name>
<organism evidence="1 2">
    <name type="scientific">Haploplasma axanthum</name>
    <name type="common">Acholeplasma axanthum</name>
    <dbReference type="NCBI Taxonomy" id="29552"/>
    <lineage>
        <taxon>Bacteria</taxon>
        <taxon>Bacillati</taxon>
        <taxon>Mycoplasmatota</taxon>
        <taxon>Mollicutes</taxon>
        <taxon>Acholeplasmatales</taxon>
        <taxon>Acholeplasmataceae</taxon>
        <taxon>Haploplasma</taxon>
    </lineage>
</organism>
<dbReference type="Proteomes" id="UP000289841">
    <property type="component" value="Chromosome"/>
</dbReference>
<dbReference type="EMBL" id="LR215048">
    <property type="protein sequence ID" value="VEU81251.1"/>
    <property type="molecule type" value="Genomic_DNA"/>
</dbReference>
<gene>
    <name evidence="1" type="ORF">NCTC10138_01649</name>
</gene>
<proteinExistence type="predicted"/>